<gene>
    <name evidence="2" type="ORF">CINCED_3A003585</name>
</gene>
<organism evidence="2 3">
    <name type="scientific">Cinara cedri</name>
    <dbReference type="NCBI Taxonomy" id="506608"/>
    <lineage>
        <taxon>Eukaryota</taxon>
        <taxon>Metazoa</taxon>
        <taxon>Ecdysozoa</taxon>
        <taxon>Arthropoda</taxon>
        <taxon>Hexapoda</taxon>
        <taxon>Insecta</taxon>
        <taxon>Pterygota</taxon>
        <taxon>Neoptera</taxon>
        <taxon>Paraneoptera</taxon>
        <taxon>Hemiptera</taxon>
        <taxon>Sternorrhyncha</taxon>
        <taxon>Aphidomorpha</taxon>
        <taxon>Aphidoidea</taxon>
        <taxon>Aphididae</taxon>
        <taxon>Lachninae</taxon>
        <taxon>Cinara</taxon>
    </lineage>
</organism>
<feature type="chain" id="PRO_5023058378" evidence="1">
    <location>
        <begin position="26"/>
        <end position="135"/>
    </location>
</feature>
<dbReference type="EMBL" id="CABPRJ010002371">
    <property type="protein sequence ID" value="VVC43739.1"/>
    <property type="molecule type" value="Genomic_DNA"/>
</dbReference>
<dbReference type="Proteomes" id="UP000325440">
    <property type="component" value="Unassembled WGS sequence"/>
</dbReference>
<accession>A0A5E4NMY2</accession>
<evidence type="ECO:0000256" key="1">
    <source>
        <dbReference type="SAM" id="SignalP"/>
    </source>
</evidence>
<proteinExistence type="predicted"/>
<dbReference type="AlphaFoldDB" id="A0A5E4NMY2"/>
<protein>
    <submittedName>
        <fullName evidence="2">Uncharacterized protein</fullName>
    </submittedName>
</protein>
<keyword evidence="3" id="KW-1185">Reference proteome</keyword>
<dbReference type="OrthoDB" id="6610427at2759"/>
<feature type="signal peptide" evidence="1">
    <location>
        <begin position="1"/>
        <end position="25"/>
    </location>
</feature>
<evidence type="ECO:0000313" key="2">
    <source>
        <dbReference type="EMBL" id="VVC43739.1"/>
    </source>
</evidence>
<keyword evidence="1" id="KW-0732">Signal</keyword>
<sequence length="135" mass="14958">MIRAKYLRAVCILSVAVAQPPPVTGLSDLENAFVKANAKGFPTDLLYSAVGLEGRSDDNKAQLAKALETPQVQNDVRKAAVNYAVKEVPTTRESTEGYCSYSWLRWLPYMDCAEPSASESRQTLQLINTNRNCMR</sequence>
<name>A0A5E4NMY2_9HEMI</name>
<evidence type="ECO:0000313" key="3">
    <source>
        <dbReference type="Proteomes" id="UP000325440"/>
    </source>
</evidence>
<reference evidence="2 3" key="1">
    <citation type="submission" date="2019-08" db="EMBL/GenBank/DDBJ databases">
        <authorList>
            <person name="Alioto T."/>
            <person name="Alioto T."/>
            <person name="Gomez Garrido J."/>
        </authorList>
    </citation>
    <scope>NUCLEOTIDE SEQUENCE [LARGE SCALE GENOMIC DNA]</scope>
</reference>